<name>A0A0G4HPS0_9ALVE</name>
<dbReference type="Pfam" id="PF21031">
    <property type="entry name" value="WDR54"/>
    <property type="match status" value="1"/>
</dbReference>
<evidence type="ECO:0000313" key="4">
    <source>
        <dbReference type="EMBL" id="CEM46222.1"/>
    </source>
</evidence>
<dbReference type="PROSITE" id="PS50082">
    <property type="entry name" value="WD_REPEATS_2"/>
    <property type="match status" value="1"/>
</dbReference>
<dbReference type="InterPro" id="IPR001680">
    <property type="entry name" value="WD40_rpt"/>
</dbReference>
<reference evidence="4" key="1">
    <citation type="submission" date="2014-11" db="EMBL/GenBank/DDBJ databases">
        <authorList>
            <person name="Otto D Thomas"/>
            <person name="Naeem Raeece"/>
        </authorList>
    </citation>
    <scope>NUCLEOTIDE SEQUENCE</scope>
</reference>
<feature type="region of interest" description="Disordered" evidence="2">
    <location>
        <begin position="341"/>
        <end position="395"/>
    </location>
</feature>
<keyword evidence="1" id="KW-0853">WD repeat</keyword>
<dbReference type="EMBL" id="CDMZ01003399">
    <property type="protein sequence ID" value="CEM46222.1"/>
    <property type="molecule type" value="Genomic_DNA"/>
</dbReference>
<feature type="region of interest" description="Disordered" evidence="2">
    <location>
        <begin position="92"/>
        <end position="112"/>
    </location>
</feature>
<dbReference type="SUPFAM" id="SSF50978">
    <property type="entry name" value="WD40 repeat-like"/>
    <property type="match status" value="1"/>
</dbReference>
<sequence length="395" mass="41322">MSASASLMTSNLTCSGKKLAFAHHSQVCLFDIASNKEAKGPSSAWIFLIKFLVLGKRFILVVCTSSGTQVWNEEGTRMLLYLALEPTIPGSPSKDAATGAGDGPRKDQPDDSSLSFHKGACLLSLPAVSVHKPQQHHLCVGTSSGSLIITKAETGESAPFSPLFFNQTEGLAAVEALGADSSSSTLISAHSDGRLLFWQASPSGSYGERKDLPPISFPEDVCSSLGVVGGFLFSSWGSGHVRIFREMSREKGSIEIAAHARWIHGMDVREDGVFATAGEDSVVNVWKFESSPHAEEISLVGSGTVPDLLPTGCALMDPKGASCEVAVSVYDSQEVFVFGLPTPKAPSGGGPTEGKGGRGETGRSSIVGISQAPPKKEPEIGAVDGARPSATDSKK</sequence>
<accession>A0A0G4HPS0</accession>
<evidence type="ECO:0000256" key="2">
    <source>
        <dbReference type="SAM" id="MobiDB-lite"/>
    </source>
</evidence>
<dbReference type="VEuPathDB" id="CryptoDB:Cvel_7824"/>
<dbReference type="Gene3D" id="2.130.10.10">
    <property type="entry name" value="YVTN repeat-like/Quinoprotein amine dehydrogenase"/>
    <property type="match status" value="1"/>
</dbReference>
<dbReference type="AlphaFoldDB" id="A0A0G4HPS0"/>
<gene>
    <name evidence="4" type="ORF">Cvel_7824</name>
</gene>
<dbReference type="InterPro" id="IPR036322">
    <property type="entry name" value="WD40_repeat_dom_sf"/>
</dbReference>
<evidence type="ECO:0000259" key="3">
    <source>
        <dbReference type="Pfam" id="PF21031"/>
    </source>
</evidence>
<protein>
    <recommendedName>
        <fullName evidence="3">WD repeat-containing protein 54 beta-propeller domain-containing protein</fullName>
    </recommendedName>
</protein>
<dbReference type="SMART" id="SM00320">
    <property type="entry name" value="WD40"/>
    <property type="match status" value="2"/>
</dbReference>
<evidence type="ECO:0000256" key="1">
    <source>
        <dbReference type="PROSITE-ProRule" id="PRU00221"/>
    </source>
</evidence>
<feature type="domain" description="WD repeat-containing protein 54 beta-propeller" evidence="3">
    <location>
        <begin position="135"/>
        <end position="338"/>
    </location>
</feature>
<feature type="repeat" description="WD" evidence="1">
    <location>
        <begin position="256"/>
        <end position="296"/>
    </location>
</feature>
<proteinExistence type="predicted"/>
<organism evidence="4">
    <name type="scientific">Chromera velia CCMP2878</name>
    <dbReference type="NCBI Taxonomy" id="1169474"/>
    <lineage>
        <taxon>Eukaryota</taxon>
        <taxon>Sar</taxon>
        <taxon>Alveolata</taxon>
        <taxon>Colpodellida</taxon>
        <taxon>Chromeraceae</taxon>
        <taxon>Chromera</taxon>
    </lineage>
</organism>
<dbReference type="InterPro" id="IPR015943">
    <property type="entry name" value="WD40/YVTN_repeat-like_dom_sf"/>
</dbReference>
<dbReference type="InterPro" id="IPR049546">
    <property type="entry name" value="WDR54_beta_prop"/>
</dbReference>